<comment type="caution">
    <text evidence="1">The sequence shown here is derived from an EMBL/GenBank/DDBJ whole genome shotgun (WGS) entry which is preliminary data.</text>
</comment>
<dbReference type="AlphaFoldDB" id="A0A9N9GCG6"/>
<evidence type="ECO:0000313" key="2">
    <source>
        <dbReference type="Proteomes" id="UP000789375"/>
    </source>
</evidence>
<proteinExistence type="predicted"/>
<sequence>MKVPRKNKEQKEYFKQKSVVENTHLSTNSWLKNSKIIAKQLDWLQFPDLHLILDGKLKELAEVDFAISYTYSRNAIKTLKRIFFYNAIFLGLRGGEHYKLKFSHFHKKYDGGYDVNITRSKIKQGGIEDPNNGSDDKLQIPDHPSIIADYDLFFIKCPVDVKENFYLQEITNENGKLQLQEFLHNLAVECGISVEGRKITNHSGCKSLVSLLKELNFTDI</sequence>
<name>A0A9N9GCG6_FUNMO</name>
<evidence type="ECO:0000313" key="1">
    <source>
        <dbReference type="EMBL" id="CAG8596643.1"/>
    </source>
</evidence>
<gene>
    <name evidence="1" type="ORF">FMOSSE_LOCUS8725</name>
</gene>
<dbReference type="EMBL" id="CAJVPP010002335">
    <property type="protein sequence ID" value="CAG8596643.1"/>
    <property type="molecule type" value="Genomic_DNA"/>
</dbReference>
<reference evidence="1" key="1">
    <citation type="submission" date="2021-06" db="EMBL/GenBank/DDBJ databases">
        <authorList>
            <person name="Kallberg Y."/>
            <person name="Tangrot J."/>
            <person name="Rosling A."/>
        </authorList>
    </citation>
    <scope>NUCLEOTIDE SEQUENCE</scope>
    <source>
        <strain evidence="1">87-6 pot B 2015</strain>
    </source>
</reference>
<dbReference type="Proteomes" id="UP000789375">
    <property type="component" value="Unassembled WGS sequence"/>
</dbReference>
<keyword evidence="2" id="KW-1185">Reference proteome</keyword>
<organism evidence="1 2">
    <name type="scientific">Funneliformis mosseae</name>
    <name type="common">Endomycorrhizal fungus</name>
    <name type="synonym">Glomus mosseae</name>
    <dbReference type="NCBI Taxonomy" id="27381"/>
    <lineage>
        <taxon>Eukaryota</taxon>
        <taxon>Fungi</taxon>
        <taxon>Fungi incertae sedis</taxon>
        <taxon>Mucoromycota</taxon>
        <taxon>Glomeromycotina</taxon>
        <taxon>Glomeromycetes</taxon>
        <taxon>Glomerales</taxon>
        <taxon>Glomeraceae</taxon>
        <taxon>Funneliformis</taxon>
    </lineage>
</organism>
<accession>A0A9N9GCG6</accession>
<protein>
    <submittedName>
        <fullName evidence="1">3558_t:CDS:1</fullName>
    </submittedName>
</protein>